<gene>
    <name evidence="2" type="ORF">OSTLU_28021</name>
</gene>
<dbReference type="EMBL" id="CP000596">
    <property type="protein sequence ID" value="ABP00138.1"/>
    <property type="molecule type" value="Genomic_DNA"/>
</dbReference>
<evidence type="ECO:0000256" key="1">
    <source>
        <dbReference type="SAM" id="Coils"/>
    </source>
</evidence>
<reference evidence="2 3" key="1">
    <citation type="journal article" date="2007" name="Proc. Natl. Acad. Sci. U.S.A.">
        <title>The tiny eukaryote Ostreococcus provides genomic insights into the paradox of plankton speciation.</title>
        <authorList>
            <person name="Palenik B."/>
            <person name="Grimwood J."/>
            <person name="Aerts A."/>
            <person name="Rouze P."/>
            <person name="Salamov A."/>
            <person name="Putnam N."/>
            <person name="Dupont C."/>
            <person name="Jorgensen R."/>
            <person name="Derelle E."/>
            <person name="Rombauts S."/>
            <person name="Zhou K."/>
            <person name="Otillar R."/>
            <person name="Merchant S.S."/>
            <person name="Podell S."/>
            <person name="Gaasterland T."/>
            <person name="Napoli C."/>
            <person name="Gendler K."/>
            <person name="Manuell A."/>
            <person name="Tai V."/>
            <person name="Vallon O."/>
            <person name="Piganeau G."/>
            <person name="Jancek S."/>
            <person name="Heijde M."/>
            <person name="Jabbari K."/>
            <person name="Bowler C."/>
            <person name="Lohr M."/>
            <person name="Robbens S."/>
            <person name="Werner G."/>
            <person name="Dubchak I."/>
            <person name="Pazour G.J."/>
            <person name="Ren Q."/>
            <person name="Paulsen I."/>
            <person name="Delwiche C."/>
            <person name="Schmutz J."/>
            <person name="Rokhsar D."/>
            <person name="Van de Peer Y."/>
            <person name="Moreau H."/>
            <person name="Grigoriev I.V."/>
        </authorList>
    </citation>
    <scope>NUCLEOTIDE SEQUENCE [LARGE SCALE GENOMIC DNA]</scope>
    <source>
        <strain evidence="2 3">CCE9901</strain>
    </source>
</reference>
<keyword evidence="1" id="KW-0175">Coiled coil</keyword>
<keyword evidence="3" id="KW-1185">Reference proteome</keyword>
<dbReference type="KEGG" id="olu:OSTLU_28021"/>
<dbReference type="RefSeq" id="XP_001421844.1">
    <property type="nucleotide sequence ID" value="XM_001421807.1"/>
</dbReference>
<evidence type="ECO:0000313" key="3">
    <source>
        <dbReference type="Proteomes" id="UP000001568"/>
    </source>
</evidence>
<dbReference type="Gramene" id="ABP00138">
    <property type="protein sequence ID" value="ABP00138"/>
    <property type="gene ID" value="OSTLU_28021"/>
</dbReference>
<feature type="coiled-coil region" evidence="1">
    <location>
        <begin position="138"/>
        <end position="179"/>
    </location>
</feature>
<organism evidence="2 3">
    <name type="scientific">Ostreococcus lucimarinus (strain CCE9901)</name>
    <dbReference type="NCBI Taxonomy" id="436017"/>
    <lineage>
        <taxon>Eukaryota</taxon>
        <taxon>Viridiplantae</taxon>
        <taxon>Chlorophyta</taxon>
        <taxon>Mamiellophyceae</taxon>
        <taxon>Mamiellales</taxon>
        <taxon>Bathycoccaceae</taxon>
        <taxon>Ostreococcus</taxon>
    </lineage>
</organism>
<dbReference type="OMA" id="RYELAME"/>
<name>A4S8Z5_OSTLU</name>
<proteinExistence type="predicted"/>
<dbReference type="Proteomes" id="UP000001568">
    <property type="component" value="Chromosome 16"/>
</dbReference>
<sequence>MVAARRASADEEERRGLVEVELGATTTTADDDEKETILRRLRAMESLVQVLPRKCEALEMENAALRELLDDARRDARRFCGECEIETEVAMERARTAISDARRVMHEQRVRYEDTMAESEREGRHRLAMATLKSKSEYARAKLRASEAVEECERYRAEIERLRDELERLRDERVRDAALPSTTNREDDLSTVSDFGRDSVVHQMRWRLWASELTRNDERSLVRDAEDSLEMFAHLQVQLDELKREKRSATSALEEMNSLLIESRDEVYDLKHALKLDLEEDL</sequence>
<feature type="coiled-coil region" evidence="1">
    <location>
        <begin position="225"/>
        <end position="259"/>
    </location>
</feature>
<dbReference type="HOGENOM" id="CLU_1043284_0_0_1"/>
<accession>A4S8Z5</accession>
<dbReference type="OrthoDB" id="10651861at2759"/>
<protein>
    <submittedName>
        <fullName evidence="2">Uncharacterized protein</fullName>
    </submittedName>
</protein>
<evidence type="ECO:0000313" key="2">
    <source>
        <dbReference type="EMBL" id="ABP00138.1"/>
    </source>
</evidence>
<dbReference type="AlphaFoldDB" id="A4S8Z5"/>
<dbReference type="GeneID" id="5005873"/>